<dbReference type="Pfam" id="PF14246">
    <property type="entry name" value="TetR_C_7"/>
    <property type="match status" value="1"/>
</dbReference>
<dbReference type="Proteomes" id="UP001201873">
    <property type="component" value="Unassembled WGS sequence"/>
</dbReference>
<evidence type="ECO:0000259" key="3">
    <source>
        <dbReference type="PROSITE" id="PS50977"/>
    </source>
</evidence>
<comment type="caution">
    <text evidence="4">The sequence shown here is derived from an EMBL/GenBank/DDBJ whole genome shotgun (WGS) entry which is preliminary data.</text>
</comment>
<reference evidence="4 5" key="1">
    <citation type="submission" date="2022-04" db="EMBL/GenBank/DDBJ databases">
        <title>Genome diversity in the genus Frankia.</title>
        <authorList>
            <person name="Carlos-Shanley C."/>
            <person name="Hahn D."/>
        </authorList>
    </citation>
    <scope>NUCLEOTIDE SEQUENCE [LARGE SCALE GENOMIC DNA]</scope>
    <source>
        <strain evidence="4 5">Ag45/Mut15</strain>
    </source>
</reference>
<dbReference type="PRINTS" id="PR00455">
    <property type="entry name" value="HTHTETR"/>
</dbReference>
<dbReference type="EMBL" id="JALKFT010000025">
    <property type="protein sequence ID" value="MCK9878040.1"/>
    <property type="molecule type" value="Genomic_DNA"/>
</dbReference>
<protein>
    <submittedName>
        <fullName evidence="4">TetR/AcrR family transcriptional regulator</fullName>
    </submittedName>
</protein>
<keyword evidence="1 2" id="KW-0238">DNA-binding</keyword>
<dbReference type="SUPFAM" id="SSF46689">
    <property type="entry name" value="Homeodomain-like"/>
    <property type="match status" value="1"/>
</dbReference>
<dbReference type="Gene3D" id="1.10.357.10">
    <property type="entry name" value="Tetracycline Repressor, domain 2"/>
    <property type="match status" value="1"/>
</dbReference>
<dbReference type="PANTHER" id="PTHR30055">
    <property type="entry name" value="HTH-TYPE TRANSCRIPTIONAL REGULATOR RUTR"/>
    <property type="match status" value="1"/>
</dbReference>
<dbReference type="RefSeq" id="WP_248815888.1">
    <property type="nucleotide sequence ID" value="NZ_JALKFT010000025.1"/>
</dbReference>
<keyword evidence="5" id="KW-1185">Reference proteome</keyword>
<feature type="DNA-binding region" description="H-T-H motif" evidence="2">
    <location>
        <begin position="38"/>
        <end position="57"/>
    </location>
</feature>
<evidence type="ECO:0000313" key="5">
    <source>
        <dbReference type="Proteomes" id="UP001201873"/>
    </source>
</evidence>
<dbReference type="InterPro" id="IPR009057">
    <property type="entry name" value="Homeodomain-like_sf"/>
</dbReference>
<gene>
    <name evidence="4" type="ORF">MXD59_20075</name>
</gene>
<proteinExistence type="predicted"/>
<dbReference type="InterPro" id="IPR050109">
    <property type="entry name" value="HTH-type_TetR-like_transc_reg"/>
</dbReference>
<dbReference type="PROSITE" id="PS50977">
    <property type="entry name" value="HTH_TETR_2"/>
    <property type="match status" value="1"/>
</dbReference>
<feature type="domain" description="HTH tetR-type" evidence="3">
    <location>
        <begin position="15"/>
        <end position="75"/>
    </location>
</feature>
<dbReference type="Pfam" id="PF00440">
    <property type="entry name" value="TetR_N"/>
    <property type="match status" value="1"/>
</dbReference>
<evidence type="ECO:0000313" key="4">
    <source>
        <dbReference type="EMBL" id="MCK9878040.1"/>
    </source>
</evidence>
<organism evidence="4 5">
    <name type="scientific">Frankia umida</name>
    <dbReference type="NCBI Taxonomy" id="573489"/>
    <lineage>
        <taxon>Bacteria</taxon>
        <taxon>Bacillati</taxon>
        <taxon>Actinomycetota</taxon>
        <taxon>Actinomycetes</taxon>
        <taxon>Frankiales</taxon>
        <taxon>Frankiaceae</taxon>
        <taxon>Frankia</taxon>
    </lineage>
</organism>
<name>A0ABT0K2N5_9ACTN</name>
<sequence length="221" mass="23311">MRRAAAGSPGTRGRIDKRQAILDAAFLVFAREGYAQASVDAIAAEAGVAKPTIYNHLDSKENLFVRAMTATAEKATARSRAVVTRLAVDAADLHTALADVGEGLLGCYCSAESWALRRLLNAEIVRFPKLFDAIGASGPDQVEEAFADRLARFALAGRLTLTDPVEAAEQFLALITGPVATRSALGTRPLDATQVRRVAEAAATTFLRAFATAPADLPTVG</sequence>
<evidence type="ECO:0000256" key="2">
    <source>
        <dbReference type="PROSITE-ProRule" id="PRU00335"/>
    </source>
</evidence>
<evidence type="ECO:0000256" key="1">
    <source>
        <dbReference type="ARBA" id="ARBA00023125"/>
    </source>
</evidence>
<dbReference type="InterPro" id="IPR039536">
    <property type="entry name" value="TetR_C_Proteobacteria"/>
</dbReference>
<accession>A0ABT0K2N5</accession>
<dbReference type="InterPro" id="IPR001647">
    <property type="entry name" value="HTH_TetR"/>
</dbReference>
<dbReference type="PANTHER" id="PTHR30055:SF146">
    <property type="entry name" value="HTH-TYPE TRANSCRIPTIONAL DUAL REGULATOR CECR"/>
    <property type="match status" value="1"/>
</dbReference>
<dbReference type="Gene3D" id="1.10.10.60">
    <property type="entry name" value="Homeodomain-like"/>
    <property type="match status" value="1"/>
</dbReference>